<dbReference type="STRING" id="154621.RV11_GL000558"/>
<feature type="domain" description="DUF6891" evidence="1">
    <location>
        <begin position="8"/>
        <end position="126"/>
    </location>
</feature>
<protein>
    <recommendedName>
        <fullName evidence="1">DUF6891 domain-containing protein</fullName>
    </recommendedName>
</protein>
<dbReference type="AlphaFoldDB" id="R3TXD2"/>
<dbReference type="InterPro" id="IPR054186">
    <property type="entry name" value="DUF6891"/>
</dbReference>
<dbReference type="Proteomes" id="UP000013785">
    <property type="component" value="Unassembled WGS sequence"/>
</dbReference>
<dbReference type="eggNOG" id="ENOG5031E7N">
    <property type="taxonomic scope" value="Bacteria"/>
</dbReference>
<comment type="caution">
    <text evidence="2">The sequence shown here is derived from an EMBL/GenBank/DDBJ whole genome shotgun (WGS) entry which is preliminary data.</text>
</comment>
<dbReference type="HOGENOM" id="CLU_1967163_0_0_9"/>
<sequence>MRPLDTGQKNYERLQGVFDQLNREGIISIDYAGFDISEGHEEVGVVFKFMKENDLLRNGYCFYHQQDIERCMDSENRTLFLAFHSLNGDEEIALKVGKRIVDLLNQARFEVEWTGSLNQRIRIQNFY</sequence>
<evidence type="ECO:0000313" key="2">
    <source>
        <dbReference type="EMBL" id="EOL46279.1"/>
    </source>
</evidence>
<reference evidence="2 3" key="1">
    <citation type="submission" date="2013-02" db="EMBL/GenBank/DDBJ databases">
        <title>The Genome Sequence of Enterococcus phoeniculicola BAA-412.</title>
        <authorList>
            <consortium name="The Broad Institute Genome Sequencing Platform"/>
            <consortium name="The Broad Institute Genome Sequencing Center for Infectious Disease"/>
            <person name="Earl A.M."/>
            <person name="Gilmore M.S."/>
            <person name="Lebreton F."/>
            <person name="Walker B."/>
            <person name="Young S.K."/>
            <person name="Zeng Q."/>
            <person name="Gargeya S."/>
            <person name="Fitzgerald M."/>
            <person name="Haas B."/>
            <person name="Abouelleil A."/>
            <person name="Alvarado L."/>
            <person name="Arachchi H.M."/>
            <person name="Berlin A.M."/>
            <person name="Chapman S.B."/>
            <person name="Dewar J."/>
            <person name="Goldberg J."/>
            <person name="Griggs A."/>
            <person name="Gujja S."/>
            <person name="Hansen M."/>
            <person name="Howarth C."/>
            <person name="Imamovic A."/>
            <person name="Larimer J."/>
            <person name="McCowan C."/>
            <person name="Murphy C."/>
            <person name="Neiman D."/>
            <person name="Pearson M."/>
            <person name="Priest M."/>
            <person name="Roberts A."/>
            <person name="Saif S."/>
            <person name="Shea T."/>
            <person name="Sisk P."/>
            <person name="Sykes S."/>
            <person name="Wortman J."/>
            <person name="Nusbaum C."/>
            <person name="Birren B."/>
        </authorList>
    </citation>
    <scope>NUCLEOTIDE SEQUENCE [LARGE SCALE GENOMIC DNA]</scope>
    <source>
        <strain evidence="2 3">ATCC BAA-412</strain>
    </source>
</reference>
<gene>
    <name evidence="2" type="ORF">UC3_01085</name>
</gene>
<dbReference type="OrthoDB" id="2044786at2"/>
<accession>R3TXD2</accession>
<organism evidence="2 3">
    <name type="scientific">Enterococcus phoeniculicola ATCC BAA-412</name>
    <dbReference type="NCBI Taxonomy" id="1158610"/>
    <lineage>
        <taxon>Bacteria</taxon>
        <taxon>Bacillati</taxon>
        <taxon>Bacillota</taxon>
        <taxon>Bacilli</taxon>
        <taxon>Lactobacillales</taxon>
        <taxon>Enterococcaceae</taxon>
        <taxon>Enterococcus</taxon>
    </lineage>
</organism>
<evidence type="ECO:0000313" key="3">
    <source>
        <dbReference type="Proteomes" id="UP000013785"/>
    </source>
</evidence>
<dbReference type="Pfam" id="PF21831">
    <property type="entry name" value="DUF6891"/>
    <property type="match status" value="1"/>
</dbReference>
<proteinExistence type="predicted"/>
<dbReference type="PATRIC" id="fig|1158610.3.peg.1064"/>
<name>R3TXD2_9ENTE</name>
<dbReference type="RefSeq" id="WP_010767756.1">
    <property type="nucleotide sequence ID" value="NZ_ASWE01000002.1"/>
</dbReference>
<keyword evidence="3" id="KW-1185">Reference proteome</keyword>
<dbReference type="EMBL" id="AJAT01000011">
    <property type="protein sequence ID" value="EOL46279.1"/>
    <property type="molecule type" value="Genomic_DNA"/>
</dbReference>
<evidence type="ECO:0000259" key="1">
    <source>
        <dbReference type="Pfam" id="PF21831"/>
    </source>
</evidence>